<keyword evidence="4" id="KW-1185">Reference proteome</keyword>
<gene>
    <name evidence="3" type="ORF">B0J11DRAFT_93415</name>
</gene>
<accession>A0A9P9DF76</accession>
<protein>
    <submittedName>
        <fullName evidence="3">Uncharacterized protein</fullName>
    </submittedName>
</protein>
<feature type="region of interest" description="Disordered" evidence="1">
    <location>
        <begin position="175"/>
        <end position="199"/>
    </location>
</feature>
<evidence type="ECO:0000256" key="2">
    <source>
        <dbReference type="SAM" id="SignalP"/>
    </source>
</evidence>
<keyword evidence="2" id="KW-0732">Signal</keyword>
<reference evidence="3" key="1">
    <citation type="journal article" date="2021" name="Nat. Commun.">
        <title>Genetic determinants of endophytism in the Arabidopsis root mycobiome.</title>
        <authorList>
            <person name="Mesny F."/>
            <person name="Miyauchi S."/>
            <person name="Thiergart T."/>
            <person name="Pickel B."/>
            <person name="Atanasova L."/>
            <person name="Karlsson M."/>
            <person name="Huettel B."/>
            <person name="Barry K.W."/>
            <person name="Haridas S."/>
            <person name="Chen C."/>
            <person name="Bauer D."/>
            <person name="Andreopoulos W."/>
            <person name="Pangilinan J."/>
            <person name="LaButti K."/>
            <person name="Riley R."/>
            <person name="Lipzen A."/>
            <person name="Clum A."/>
            <person name="Drula E."/>
            <person name="Henrissat B."/>
            <person name="Kohler A."/>
            <person name="Grigoriev I.V."/>
            <person name="Martin F.M."/>
            <person name="Hacquard S."/>
        </authorList>
    </citation>
    <scope>NUCLEOTIDE SEQUENCE</scope>
    <source>
        <strain evidence="3">MPI-CAGE-CH-0243</strain>
    </source>
</reference>
<proteinExistence type="predicted"/>
<dbReference type="EMBL" id="JAGMWT010000013">
    <property type="protein sequence ID" value="KAH7117839.1"/>
    <property type="molecule type" value="Genomic_DNA"/>
</dbReference>
<evidence type="ECO:0000313" key="3">
    <source>
        <dbReference type="EMBL" id="KAH7117839.1"/>
    </source>
</evidence>
<feature type="signal peptide" evidence="2">
    <location>
        <begin position="1"/>
        <end position="35"/>
    </location>
</feature>
<feature type="chain" id="PRO_5040459924" evidence="2">
    <location>
        <begin position="36"/>
        <end position="239"/>
    </location>
</feature>
<feature type="compositionally biased region" description="Low complexity" evidence="1">
    <location>
        <begin position="176"/>
        <end position="187"/>
    </location>
</feature>
<dbReference type="Proteomes" id="UP000700596">
    <property type="component" value="Unassembled WGS sequence"/>
</dbReference>
<sequence>MAGASKPHPGPPFPMSSMSLMSLILAPSWLHPISGRPACVYRLGLPPLLSPHGPHQADSTLRSLPTPPGPCHGLTGLSLVNVRPCARPKTGNHLLFALTPSLQLHQVPGLRSLPAGNGGLYFSCLEPSTAFTVATLAAGLIRTPDCHLQPSGPSHRTCSKPLWLHARPIQTAQINTTPHTPTYTHTTQQRPPKQAASVHHQPYKSSALIAARWPFPFLSSIIPQGSTLPSLIPPCLQQH</sequence>
<evidence type="ECO:0000313" key="4">
    <source>
        <dbReference type="Proteomes" id="UP000700596"/>
    </source>
</evidence>
<name>A0A9P9DF76_9PLEO</name>
<evidence type="ECO:0000256" key="1">
    <source>
        <dbReference type="SAM" id="MobiDB-lite"/>
    </source>
</evidence>
<comment type="caution">
    <text evidence="3">The sequence shown here is derived from an EMBL/GenBank/DDBJ whole genome shotgun (WGS) entry which is preliminary data.</text>
</comment>
<dbReference type="AlphaFoldDB" id="A0A9P9DF76"/>
<organism evidence="3 4">
    <name type="scientific">Dendryphion nanum</name>
    <dbReference type="NCBI Taxonomy" id="256645"/>
    <lineage>
        <taxon>Eukaryota</taxon>
        <taxon>Fungi</taxon>
        <taxon>Dikarya</taxon>
        <taxon>Ascomycota</taxon>
        <taxon>Pezizomycotina</taxon>
        <taxon>Dothideomycetes</taxon>
        <taxon>Pleosporomycetidae</taxon>
        <taxon>Pleosporales</taxon>
        <taxon>Torulaceae</taxon>
        <taxon>Dendryphion</taxon>
    </lineage>
</organism>